<dbReference type="EMBL" id="MU274940">
    <property type="protein sequence ID" value="KAI0084648.1"/>
    <property type="molecule type" value="Genomic_DNA"/>
</dbReference>
<organism evidence="1 2">
    <name type="scientific">Irpex rosettiformis</name>
    <dbReference type="NCBI Taxonomy" id="378272"/>
    <lineage>
        <taxon>Eukaryota</taxon>
        <taxon>Fungi</taxon>
        <taxon>Dikarya</taxon>
        <taxon>Basidiomycota</taxon>
        <taxon>Agaricomycotina</taxon>
        <taxon>Agaricomycetes</taxon>
        <taxon>Polyporales</taxon>
        <taxon>Irpicaceae</taxon>
        <taxon>Irpex</taxon>
    </lineage>
</organism>
<sequence length="160" mass="17432">MDVDSEGEVEMLFNSGAFYGQDSLEVDPEANPPVPRRTPVPPPPSRSANNTASRTVLCPSTVQRRAPPVVLAEGSTNPPRPAVPTAPHRVIDLDAYHDGPFRGALARAVEASRQTEQRRQQQQSQAAHAGEGVMRRINFNHIRPSPTNKPNLSRDQVATT</sequence>
<name>A0ACB8TRI0_9APHY</name>
<comment type="caution">
    <text evidence="1">The sequence shown here is derived from an EMBL/GenBank/DDBJ whole genome shotgun (WGS) entry which is preliminary data.</text>
</comment>
<keyword evidence="2" id="KW-1185">Reference proteome</keyword>
<accession>A0ACB8TRI0</accession>
<dbReference type="Proteomes" id="UP001055072">
    <property type="component" value="Unassembled WGS sequence"/>
</dbReference>
<reference evidence="1" key="1">
    <citation type="journal article" date="2021" name="Environ. Microbiol.">
        <title>Gene family expansions and transcriptome signatures uncover fungal adaptations to wood decay.</title>
        <authorList>
            <person name="Hage H."/>
            <person name="Miyauchi S."/>
            <person name="Viragh M."/>
            <person name="Drula E."/>
            <person name="Min B."/>
            <person name="Chaduli D."/>
            <person name="Navarro D."/>
            <person name="Favel A."/>
            <person name="Norest M."/>
            <person name="Lesage-Meessen L."/>
            <person name="Balint B."/>
            <person name="Merenyi Z."/>
            <person name="de Eugenio L."/>
            <person name="Morin E."/>
            <person name="Martinez A.T."/>
            <person name="Baldrian P."/>
            <person name="Stursova M."/>
            <person name="Martinez M.J."/>
            <person name="Novotny C."/>
            <person name="Magnuson J.K."/>
            <person name="Spatafora J.W."/>
            <person name="Maurice S."/>
            <person name="Pangilinan J."/>
            <person name="Andreopoulos W."/>
            <person name="LaButti K."/>
            <person name="Hundley H."/>
            <person name="Na H."/>
            <person name="Kuo A."/>
            <person name="Barry K."/>
            <person name="Lipzen A."/>
            <person name="Henrissat B."/>
            <person name="Riley R."/>
            <person name="Ahrendt S."/>
            <person name="Nagy L.G."/>
            <person name="Grigoriev I.V."/>
            <person name="Martin F."/>
            <person name="Rosso M.N."/>
        </authorList>
    </citation>
    <scope>NUCLEOTIDE SEQUENCE</scope>
    <source>
        <strain evidence="1">CBS 384.51</strain>
    </source>
</reference>
<proteinExistence type="predicted"/>
<evidence type="ECO:0000313" key="1">
    <source>
        <dbReference type="EMBL" id="KAI0084648.1"/>
    </source>
</evidence>
<evidence type="ECO:0000313" key="2">
    <source>
        <dbReference type="Proteomes" id="UP001055072"/>
    </source>
</evidence>
<protein>
    <submittedName>
        <fullName evidence="1">Uncharacterized protein</fullName>
    </submittedName>
</protein>
<gene>
    <name evidence="1" type="ORF">BDY19DRAFT_970404</name>
</gene>